<keyword evidence="1" id="KW-1133">Transmembrane helix</keyword>
<feature type="transmembrane region" description="Helical" evidence="1">
    <location>
        <begin position="98"/>
        <end position="119"/>
    </location>
</feature>
<dbReference type="Proteomes" id="UP000223060">
    <property type="component" value="Chromosome"/>
</dbReference>
<proteinExistence type="predicted"/>
<keyword evidence="1" id="KW-0812">Transmembrane</keyword>
<sequence>MRLLWMYLCFIVMIGVNALANILPLNGVTTGEISNRLDVLFTPAGYVFIIWGVIYVSLFIWLIALTFHREKVTGALAFFFCITSLLNGLWIICWHYGYFLTSVGVMLLLLIGLITLYKAQQIITPSLLWRAPLSLYLGWISVATIANICYYTTWKEFTSFLGLKEVAWSIILLIVATLIAYLFRIRENDWIAPLVFVWAFVGIYIRVGDMSALVAYTALILAVLLFLANFIPVRQKRSRVQ</sequence>
<feature type="transmembrane region" description="Helical" evidence="1">
    <location>
        <begin position="72"/>
        <end position="92"/>
    </location>
</feature>
<keyword evidence="3" id="KW-1185">Reference proteome</keyword>
<dbReference type="InterPro" id="IPR038330">
    <property type="entry name" value="TspO/MBR-related_sf"/>
</dbReference>
<feature type="transmembrane region" description="Helical" evidence="1">
    <location>
        <begin position="213"/>
        <end position="231"/>
    </location>
</feature>
<dbReference type="RefSeq" id="WP_036061892.1">
    <property type="nucleotide sequence ID" value="NZ_CP011102.1"/>
</dbReference>
<accession>A0A1S7FUX1</accession>
<reference evidence="3" key="1">
    <citation type="submission" date="2015-03" db="EMBL/GenBank/DDBJ databases">
        <authorList>
            <person name="Ferrari E."/>
            <person name="Walter M.C."/>
            <person name="Huptas C."/>
            <person name="Scherer S."/>
            <person name="Mueller-Herbst S."/>
        </authorList>
    </citation>
    <scope>NUCLEOTIDE SEQUENCE [LARGE SCALE GENOMIC DNA]</scope>
    <source>
        <strain evidence="3">LWP01</strain>
    </source>
</reference>
<dbReference type="PANTHER" id="PTHR33802">
    <property type="entry name" value="SI:CH211-161H7.5-RELATED"/>
    <property type="match status" value="1"/>
</dbReference>
<dbReference type="AlphaFoldDB" id="A0A1S7FUX1"/>
<feature type="transmembrane region" description="Helical" evidence="1">
    <location>
        <begin position="44"/>
        <end position="65"/>
    </location>
</feature>
<gene>
    <name evidence="2" type="ORF">UE46_08985</name>
</gene>
<protein>
    <submittedName>
        <fullName evidence="2">Membrane protein</fullName>
    </submittedName>
</protein>
<feature type="transmembrane region" description="Helical" evidence="1">
    <location>
        <begin position="131"/>
        <end position="154"/>
    </location>
</feature>
<evidence type="ECO:0000313" key="2">
    <source>
        <dbReference type="EMBL" id="AQY51170.1"/>
    </source>
</evidence>
<dbReference type="Gene3D" id="1.20.1260.100">
    <property type="entry name" value="TspO/MBR protein"/>
    <property type="match status" value="1"/>
</dbReference>
<dbReference type="PANTHER" id="PTHR33802:SF1">
    <property type="entry name" value="XK-RELATED PROTEIN"/>
    <property type="match status" value="1"/>
</dbReference>
<evidence type="ECO:0000256" key="1">
    <source>
        <dbReference type="SAM" id="Phobius"/>
    </source>
</evidence>
<keyword evidence="1" id="KW-0472">Membrane</keyword>
<dbReference type="KEGG" id="lwi:UE46_08985"/>
<name>A0A1S7FUX1_9LIST</name>
<feature type="transmembrane region" description="Helical" evidence="1">
    <location>
        <begin position="190"/>
        <end position="207"/>
    </location>
</feature>
<dbReference type="EMBL" id="CP011102">
    <property type="protein sequence ID" value="AQY51170.1"/>
    <property type="molecule type" value="Genomic_DNA"/>
</dbReference>
<feature type="transmembrane region" description="Helical" evidence="1">
    <location>
        <begin position="166"/>
        <end position="183"/>
    </location>
</feature>
<organism evidence="2 3">
    <name type="scientific">Listeria weihenstephanensis</name>
    <dbReference type="NCBI Taxonomy" id="1006155"/>
    <lineage>
        <taxon>Bacteria</taxon>
        <taxon>Bacillati</taxon>
        <taxon>Bacillota</taxon>
        <taxon>Bacilli</taxon>
        <taxon>Bacillales</taxon>
        <taxon>Listeriaceae</taxon>
        <taxon>Listeria</taxon>
    </lineage>
</organism>
<evidence type="ECO:0000313" key="3">
    <source>
        <dbReference type="Proteomes" id="UP000223060"/>
    </source>
</evidence>